<gene>
    <name evidence="1" type="ORF">CYMTET_37439</name>
</gene>
<protein>
    <submittedName>
        <fullName evidence="1">Uncharacterized protein</fullName>
    </submittedName>
</protein>
<name>A0AAE0F5Z7_9CHLO</name>
<accession>A0AAE0F5Z7</accession>
<evidence type="ECO:0000313" key="1">
    <source>
        <dbReference type="EMBL" id="KAK3253311.1"/>
    </source>
</evidence>
<evidence type="ECO:0000313" key="2">
    <source>
        <dbReference type="Proteomes" id="UP001190700"/>
    </source>
</evidence>
<sequence>MAASGTTCQGHQDTPIYLFPSSVDDEVSKVRQVWLDLGVRSPAKVSKLIICLPLLNSEELHCRLQSLKNLLQLENADLRALAKDEDPLLFKNSLCEVAESIVSLRRALPADCDIFELVQSEPSLLVEYDIGLKVAACFTILKAAIPDADIDELTVENPTTMALVLRDCIDGMGDPGEVHPFLAGWLIGESSHATRRLTCFSQSTKRRLSALGNSWYKWPNLICRSMEPRR</sequence>
<dbReference type="EMBL" id="LGRX02024872">
    <property type="protein sequence ID" value="KAK3253311.1"/>
    <property type="molecule type" value="Genomic_DNA"/>
</dbReference>
<organism evidence="1 2">
    <name type="scientific">Cymbomonas tetramitiformis</name>
    <dbReference type="NCBI Taxonomy" id="36881"/>
    <lineage>
        <taxon>Eukaryota</taxon>
        <taxon>Viridiplantae</taxon>
        <taxon>Chlorophyta</taxon>
        <taxon>Pyramimonadophyceae</taxon>
        <taxon>Pyramimonadales</taxon>
        <taxon>Pyramimonadaceae</taxon>
        <taxon>Cymbomonas</taxon>
    </lineage>
</organism>
<dbReference type="AlphaFoldDB" id="A0AAE0F5Z7"/>
<dbReference type="Proteomes" id="UP001190700">
    <property type="component" value="Unassembled WGS sequence"/>
</dbReference>
<keyword evidence="2" id="KW-1185">Reference proteome</keyword>
<proteinExistence type="predicted"/>
<reference evidence="1 2" key="1">
    <citation type="journal article" date="2015" name="Genome Biol. Evol.">
        <title>Comparative Genomics of a Bacterivorous Green Alga Reveals Evolutionary Causalities and Consequences of Phago-Mixotrophic Mode of Nutrition.</title>
        <authorList>
            <person name="Burns J.A."/>
            <person name="Paasch A."/>
            <person name="Narechania A."/>
            <person name="Kim E."/>
        </authorList>
    </citation>
    <scope>NUCLEOTIDE SEQUENCE [LARGE SCALE GENOMIC DNA]</scope>
    <source>
        <strain evidence="1 2">PLY_AMNH</strain>
    </source>
</reference>
<comment type="caution">
    <text evidence="1">The sequence shown here is derived from an EMBL/GenBank/DDBJ whole genome shotgun (WGS) entry which is preliminary data.</text>
</comment>